<dbReference type="GO" id="GO:0015031">
    <property type="term" value="P:protein transport"/>
    <property type="evidence" value="ECO:0007669"/>
    <property type="project" value="UniProtKB-KW"/>
</dbReference>
<dbReference type="GeneID" id="38746020"/>
<name>A0A3G5CR04_9MONI</name>
<protein>
    <recommendedName>
        <fullName evidence="1">Protein TIC 214</fullName>
    </recommendedName>
    <alternativeName>
        <fullName evidence="1">Translocon at the inner envelope membrane of chloroplasts 214</fullName>
    </alternativeName>
</protein>
<feature type="transmembrane region" description="Helical" evidence="1">
    <location>
        <begin position="159"/>
        <end position="179"/>
    </location>
</feature>
<organism evidence="2">
    <name type="scientific">Pityrogramma trifoliata</name>
    <dbReference type="NCBI Taxonomy" id="164275"/>
    <lineage>
        <taxon>Eukaryota</taxon>
        <taxon>Viridiplantae</taxon>
        <taxon>Streptophyta</taxon>
        <taxon>Embryophyta</taxon>
        <taxon>Tracheophyta</taxon>
        <taxon>Polypodiopsida</taxon>
        <taxon>Polypodiidae</taxon>
        <taxon>Polypodiales</taxon>
        <taxon>Pteridineae</taxon>
        <taxon>Pteridaceae</taxon>
        <taxon>Pteridoideae</taxon>
        <taxon>Pityrogramma</taxon>
    </lineage>
</organism>
<evidence type="ECO:0000256" key="1">
    <source>
        <dbReference type="RuleBase" id="RU364085"/>
    </source>
</evidence>
<gene>
    <name evidence="2" type="primary">ycf1</name>
    <name evidence="1" type="synonym">TIC214</name>
</gene>
<feature type="transmembrane region" description="Helical" evidence="1">
    <location>
        <begin position="78"/>
        <end position="100"/>
    </location>
</feature>
<keyword evidence="1" id="KW-1133">Transmembrane helix</keyword>
<keyword evidence="1" id="KW-0653">Protein transport</keyword>
<geneLocation type="chloroplast" evidence="2"/>
<evidence type="ECO:0000313" key="2">
    <source>
        <dbReference type="EMBL" id="AYW15274.1"/>
    </source>
</evidence>
<comment type="subcellular location">
    <subcellularLocation>
        <location evidence="1">Plastid</location>
        <location evidence="1">Chloroplast inner membrane</location>
    </subcellularLocation>
</comment>
<reference evidence="2" key="1">
    <citation type="journal article" date="2018" name="Genome Biol. Evol.">
        <title>Mobile Elements Shape Plastome Evolution in Ferns.</title>
        <authorList>
            <person name="Robison T.A."/>
            <person name="Grusz A.L."/>
            <person name="Wolf P.G."/>
            <person name="Mower J.P."/>
            <person name="Fauskee B.D."/>
            <person name="Sosa K."/>
            <person name="Schuettpelz E.L."/>
        </authorList>
    </citation>
    <scope>NUCLEOTIDE SEQUENCE</scope>
</reference>
<keyword evidence="1" id="KW-0472">Membrane</keyword>
<dbReference type="EMBL" id="MH173075">
    <property type="protein sequence ID" value="AYW15274.1"/>
    <property type="molecule type" value="Genomic_DNA"/>
</dbReference>
<comment type="similarity">
    <text evidence="1">Belongs to the TIC214 family.</text>
</comment>
<dbReference type="RefSeq" id="YP_009548453.1">
    <property type="nucleotide sequence ID" value="NC_040207.1"/>
</dbReference>
<feature type="transmembrane region" description="Helical" evidence="1">
    <location>
        <begin position="46"/>
        <end position="72"/>
    </location>
</feature>
<dbReference type="InterPro" id="IPR008896">
    <property type="entry name" value="TIC214"/>
</dbReference>
<accession>A0A3G5CR04</accession>
<feature type="transmembrane region" description="Helical" evidence="1">
    <location>
        <begin position="120"/>
        <end position="139"/>
    </location>
</feature>
<keyword evidence="1 2" id="KW-0934">Plastid</keyword>
<sequence length="1694" mass="200758">MNTIIFSLLTWMKLMGPYMLFGLYYGLLTTLPMGPPQILCVRSFLLGGNLSGIISLSGSMLAQLITILAIYYSPIYFFLLKPHVLTIVVVPYTLFFCLVIKDFPNYDTLRPVTSITDSRLIRLFLISFMFQIFNPILLPNPVLNRLTYLVFFRYSTNKIFVFAALWGWLIGQATFNYFSKLLLIRVKRDSPMLYILAKRSIYTTFSIVSITEAVAYLGRAPVSLWTKKFLNESQDKEIAFWEIAEYPDLSWWFFKPWPFSFFDPSRENRGNRFVKNCRTEGTSSFYKGRTSTYFFTKGLTDGKERLSFAALPSLSISEKYIDKYMAKSPRSIRTDFLSRNWVSEKLIRAKLFQKELTGRVKILDTGSCFSKAIRKRTRLTSGKKNKIPFNYDPFANNLRIRIPISQTFLTVEEFSLTHWEWDQLQAAKRSRGKIGITRKNALKDWLSAKKRKWKNQDFEYYLPWETLSRRSLRIFQFIFQNRVDYDVQKIFKKIKSLSQDNITWEEIINLEHEDRVLFLTYLNEDKICSQSNQISLFKPTLVYNYDKEKVITAGKRIRKLHKIEDLTMDLARNIAIYFDNDWDGPGGDSDFRYRKLRNVGIILPKGKPRWAKWVRRYAKVSDFRRKLLKGSMRSRRRKTLLWKALQEKIRSPFFIRSVEVPILFKLPVDQLKTVGPRAWLSEVEKDVNYGFEEHILDISALPKENLSQESILARSAIAARTDIGPIHSGRGYMLVFQSKFRKFIKLPALIVFKSFVRILFRQESEWKKDWMKWKKEIHINCTFDGEEFSQYDLPPRWSKEGIQIKIVYPVRLKLWQRGKSRKQLILQKEYIETGLNKNKKIKNKLKRNKPKFTYLTVLGYQTDIPFGTIQKESYFWKPVQKKLISTCKRSLPRQIKHAYQSIGLNFEKVFNLRSMLLKIKGFNFLLNYNSKGEIPNNFNSNENYWMKTFDSITETGKPNSTILKQIDKSIAVGGEIHPATSLSKLIVAEDRVKDKIVLGSATVNSVKLLDKRMEEDRLNSEEILVDPLPTDLVLVNKNSSNFTRFKNKQPIDYEERAVNLRAFFVESVEECFWMLIKSFFTFDRILSQSVNESLVLHKELVKLLKRIESKKDSSPKNIFSRFGLSSQACLYVDLWNVGVEKNLDLSLLTFDEKINKNIGKKAIRDSYGNVISNPLSTEKTFLFTTAKNPSPVKKDYCLKNSVSTFDKKTNNKFFSEHIAKYLKKLGFSKKLRNFDEKTWNNWLDCFYKYNLPSPAWHEIAPQHWKSGLKKFEIKKYLANELKYNVSQRKVHNYSIYANRYFLINRLRNFNRIQKHRNLLHNLIDFARHGDIQTFSVQQNIFAQRFRCKNRIQKISERVGKDKIDKFVRSQTLNEKFIDKLKLDLMLWLDPNVTKTKRFLWDKNKPKRLQNPLFKDSDDYSLLLDINSRFQKVINDLYQILLEEREDADFIYRWKWRFDTELDNFKNLIALTRMLENDQDLVTLCVNTEVDLDLLNFRLNAKTRLSILQTLSMISAYRLPIVFDDQNLLYKIINPGLKLRSRSKNRAKKRLYKKIYNDSYISKMFHLVDEQNCKQSYIYNIDDLLLLRRRREFRFLRCFLISRNSHSWRYYDQLISETEKDQKSNRQYPIHLLKLSETQKIKRFLWPSHRLEELACTGRFCLGALTESRFTALKFRMYPIIPTQKRNKRKKERRI</sequence>
<dbReference type="GO" id="GO:0009706">
    <property type="term" value="C:chloroplast inner membrane"/>
    <property type="evidence" value="ECO:0007669"/>
    <property type="project" value="UniProtKB-SubCell"/>
</dbReference>
<dbReference type="Pfam" id="PF05758">
    <property type="entry name" value="Ycf1"/>
    <property type="match status" value="2"/>
</dbReference>
<keyword evidence="1" id="KW-0812">Transmembrane</keyword>
<proteinExistence type="inferred from homology"/>
<comment type="subunit">
    <text evidence="1">Part of the Tic complex.</text>
</comment>
<keyword evidence="1" id="KW-0813">Transport</keyword>
<keyword evidence="1 2" id="KW-0150">Chloroplast</keyword>
<comment type="function">
    <text evidence="1">Involved in protein precursor import into chloroplasts. May be part of an intermediate translocation complex acting as a protein-conducting channel at the inner envelope.</text>
</comment>
<dbReference type="PANTHER" id="PTHR33163:SF40">
    <property type="entry name" value="PROTEIN TIC 214"/>
    <property type="match status" value="1"/>
</dbReference>
<feature type="transmembrane region" description="Helical" evidence="1">
    <location>
        <begin position="15"/>
        <end position="34"/>
    </location>
</feature>
<dbReference type="PANTHER" id="PTHR33163">
    <property type="entry name" value="PROTEIN TIC 214-RELATED"/>
    <property type="match status" value="1"/>
</dbReference>
<keyword evidence="1" id="KW-1001">Plastid inner membrane</keyword>